<evidence type="ECO:0000313" key="1">
    <source>
        <dbReference type="EMBL" id="QPC82687.1"/>
    </source>
</evidence>
<reference evidence="1 2" key="1">
    <citation type="submission" date="2020-02" db="EMBL/GenBank/DDBJ databases">
        <authorList>
            <person name="Zheng R.K."/>
            <person name="Sun C.M."/>
        </authorList>
    </citation>
    <scope>NUCLEOTIDE SEQUENCE [LARGE SCALE GENOMIC DNA]</scope>
    <source>
        <strain evidence="2">rifampicinis</strain>
    </source>
</reference>
<dbReference type="AlphaFoldDB" id="A0A7S8E972"/>
<proteinExistence type="predicted"/>
<sequence>MPISVSWHEKETNVILYQFSQTWTWSELYRAAKRAMAMPPNGYGMTYSLLDWTQTEGFPAGPGLMHMSSVMSIQPSHRALTIMASAHPQVRLMVNMVHKTYPQRVESFLVAQTLDEAITQIRNHKCRYEGIRLIQPRTG</sequence>
<protein>
    <submittedName>
        <fullName evidence="1">Uncharacterized protein</fullName>
    </submittedName>
</protein>
<dbReference type="KEGG" id="pmet:G4Y79_23880"/>
<accession>A0A7S8E972</accession>
<gene>
    <name evidence="1" type="ORF">G4Y79_23880</name>
</gene>
<name>A0A7S8E972_9CHLR</name>
<evidence type="ECO:0000313" key="2">
    <source>
        <dbReference type="Proteomes" id="UP000594468"/>
    </source>
</evidence>
<dbReference type="Proteomes" id="UP000594468">
    <property type="component" value="Chromosome"/>
</dbReference>
<organism evidence="1 2">
    <name type="scientific">Phototrophicus methaneseepsis</name>
    <dbReference type="NCBI Taxonomy" id="2710758"/>
    <lineage>
        <taxon>Bacteria</taxon>
        <taxon>Bacillati</taxon>
        <taxon>Chloroflexota</taxon>
        <taxon>Candidatus Thermofontia</taxon>
        <taxon>Phototrophicales</taxon>
        <taxon>Phototrophicaceae</taxon>
        <taxon>Phototrophicus</taxon>
    </lineage>
</organism>
<keyword evidence="2" id="KW-1185">Reference proteome</keyword>
<dbReference type="EMBL" id="CP062983">
    <property type="protein sequence ID" value="QPC82687.1"/>
    <property type="molecule type" value="Genomic_DNA"/>
</dbReference>
<dbReference type="RefSeq" id="WP_195170756.1">
    <property type="nucleotide sequence ID" value="NZ_CP062983.1"/>
</dbReference>